<proteinExistence type="predicted"/>
<dbReference type="AlphaFoldDB" id="A0A0G4HQN1"/>
<feature type="region of interest" description="Disordered" evidence="1">
    <location>
        <begin position="545"/>
        <end position="567"/>
    </location>
</feature>
<dbReference type="EMBL" id="CDMZ01003495">
    <property type="protein sequence ID" value="CEM46568.1"/>
    <property type="molecule type" value="Genomic_DNA"/>
</dbReference>
<reference evidence="2" key="1">
    <citation type="submission" date="2014-11" db="EMBL/GenBank/DDBJ databases">
        <authorList>
            <person name="Otto D Thomas"/>
            <person name="Naeem Raeece"/>
        </authorList>
    </citation>
    <scope>NUCLEOTIDE SEQUENCE</scope>
</reference>
<dbReference type="PROSITE" id="PS50330">
    <property type="entry name" value="UIM"/>
    <property type="match status" value="1"/>
</dbReference>
<evidence type="ECO:0000256" key="1">
    <source>
        <dbReference type="SAM" id="MobiDB-lite"/>
    </source>
</evidence>
<dbReference type="VEuPathDB" id="CryptoDB:Cvel_7954"/>
<dbReference type="SUPFAM" id="SSF54495">
    <property type="entry name" value="UBC-like"/>
    <property type="match status" value="1"/>
</dbReference>
<feature type="region of interest" description="Disordered" evidence="1">
    <location>
        <begin position="660"/>
        <end position="714"/>
    </location>
</feature>
<feature type="compositionally biased region" description="Low complexity" evidence="1">
    <location>
        <begin position="752"/>
        <end position="763"/>
    </location>
</feature>
<dbReference type="InterPro" id="IPR003903">
    <property type="entry name" value="UIM_dom"/>
</dbReference>
<protein>
    <submittedName>
        <fullName evidence="2">Uncharacterized protein</fullName>
    </submittedName>
</protein>
<feature type="compositionally biased region" description="Low complexity" evidence="1">
    <location>
        <begin position="545"/>
        <end position="555"/>
    </location>
</feature>
<gene>
    <name evidence="2" type="ORF">Cvel_7954</name>
</gene>
<sequence>MALKRIKQELSHSFLQAHSPGEPTNFFENVPFKTGHASGVKVCFTYPTDYPFKPPKVALQMPGVEEPLEIQGSKLWLEKNWDPRKGTATILGAFLDFLEMDTHPEAIRHRVVGGEFAAVWIFLGCAQDLIQSGWKGDISSSPVLFENLPAFQEGGGSTQKKVAVILIDSSLPLDARLVQADPRPILSTSTPAASAAAPAIPPVEAIKGTELPAAAAAESSGRSDRTYRQNRYTEVANDSLSLFVMSAMLLPPALPALLNLYKTAQETPGVEAGLYDMRGASYGSVDYPILEDVHPYPASGSSADTLWVSLCEWMRELCPSDAVIRIRRELKDPFLQAFLHREPQKASDYFSGVPFNTEHPGIKLFFSYSPHSDTPFDTSVDVEMQVEGEDKPRRICRTDQLRFLSTDFSSEWKPTRQNVKTAEVLGTFLDFLEMDKRLNQIRQRVTGKEFGVLKIFVGCSRALIQSGRYGDISFSPVQFDPPPPLRLTTLSTQKKVAVVLIDPALPLDCRLNGPPPEFVPTITNPTASTAPQTQRRRTSEEAAVADAATASVSVSGRQDRTHRRNRYTEVSSNSLSVFVLSSMLLPPSLPILLDLHKSAQETEGVDAQLYDLRGRDAFGRDFGNVPFPLSSDALGNEEIQNATGELRELLQSLSQWLRTSKNPDPASSYRAPGLSSTSHLAPSDSFRFGPSTELQGPPITGVAQPSRGLSDDPDLQDALAASLSTLGGDDDLRVAMEESERRMKEQEEEDLAAAISASLQQAE</sequence>
<dbReference type="InterPro" id="IPR016135">
    <property type="entry name" value="UBQ-conjugating_enzyme/RWD"/>
</dbReference>
<accession>A0A0G4HQN1</accession>
<feature type="region of interest" description="Disordered" evidence="1">
    <location>
        <begin position="738"/>
        <end position="763"/>
    </location>
</feature>
<name>A0A0G4HQN1_9ALVE</name>
<organism evidence="2">
    <name type="scientific">Chromera velia CCMP2878</name>
    <dbReference type="NCBI Taxonomy" id="1169474"/>
    <lineage>
        <taxon>Eukaryota</taxon>
        <taxon>Sar</taxon>
        <taxon>Alveolata</taxon>
        <taxon>Colpodellida</taxon>
        <taxon>Chromeraceae</taxon>
        <taxon>Chromera</taxon>
    </lineage>
</organism>
<evidence type="ECO:0000313" key="2">
    <source>
        <dbReference type="EMBL" id="CEM46568.1"/>
    </source>
</evidence>